<dbReference type="InterPro" id="IPR043160">
    <property type="entry name" value="Dynein_C_barrel"/>
</dbReference>
<dbReference type="FunFam" id="3.20.180.20:FF:000001">
    <property type="entry name" value="Dynein axonemal heavy chain 5"/>
    <property type="match status" value="1"/>
</dbReference>
<proteinExistence type="inferred from homology"/>
<dbReference type="FunFam" id="1.20.58.1120:FF:000008">
    <property type="entry name" value="Dynein heavy chain 10, axonemal"/>
    <property type="match status" value="1"/>
</dbReference>
<dbReference type="GO" id="GO:0005524">
    <property type="term" value="F:ATP binding"/>
    <property type="evidence" value="ECO:0007669"/>
    <property type="project" value="UniProtKB-KW"/>
</dbReference>
<evidence type="ECO:0000256" key="14">
    <source>
        <dbReference type="ARBA" id="ARBA00054075"/>
    </source>
</evidence>
<dbReference type="InterPro" id="IPR041466">
    <property type="entry name" value="Dynein_AAA5_ext"/>
</dbReference>
<dbReference type="InterPro" id="IPR024317">
    <property type="entry name" value="Dynein_heavy_chain_D4_dom"/>
</dbReference>
<dbReference type="Gene3D" id="1.10.472.130">
    <property type="match status" value="1"/>
</dbReference>
<dbReference type="Gene3D" id="1.20.58.1120">
    <property type="match status" value="1"/>
</dbReference>
<dbReference type="Pfam" id="PF12777">
    <property type="entry name" value="MT"/>
    <property type="match status" value="1"/>
</dbReference>
<comment type="subunit">
    <text evidence="15">The I1 inner arm complex (also known as the f dynein complex) is a two-headed isoform composed of two heavy chains (1-alpha and 1-beta), three intermediate chains and three light chains. I1 occupies a specific position proximal to the first radial spoke and repeats every 96 nm along the length of the axoneme.</text>
</comment>
<dbReference type="Gene3D" id="1.10.8.720">
    <property type="entry name" value="Region D6 of dynein motor"/>
    <property type="match status" value="1"/>
</dbReference>
<organism evidence="30">
    <name type="scientific">Echinococcus granulosus</name>
    <name type="common">Hydatid tapeworm</name>
    <dbReference type="NCBI Taxonomy" id="6210"/>
    <lineage>
        <taxon>Eukaryota</taxon>
        <taxon>Metazoa</taxon>
        <taxon>Spiralia</taxon>
        <taxon>Lophotrochozoa</taxon>
        <taxon>Platyhelminthes</taxon>
        <taxon>Cestoda</taxon>
        <taxon>Eucestoda</taxon>
        <taxon>Cyclophyllidea</taxon>
        <taxon>Taeniidae</taxon>
        <taxon>Echinococcus</taxon>
        <taxon>Echinococcus granulosus group</taxon>
    </lineage>
</organism>
<dbReference type="SUPFAM" id="SSF52540">
    <property type="entry name" value="P-loop containing nucleoside triphosphate hydrolases"/>
    <property type="match status" value="4"/>
</dbReference>
<keyword evidence="7" id="KW-0067">ATP-binding</keyword>
<dbReference type="EMBL" id="LK028576">
    <property type="protein sequence ID" value="CDS16508.1"/>
    <property type="molecule type" value="Genomic_DNA"/>
</dbReference>
<dbReference type="FunFam" id="1.10.287.2620:FF:000002">
    <property type="entry name" value="Dynein heavy chain 2, axonemal"/>
    <property type="match status" value="1"/>
</dbReference>
<evidence type="ECO:0000256" key="8">
    <source>
        <dbReference type="ARBA" id="ARBA00023017"/>
    </source>
</evidence>
<keyword evidence="5" id="KW-0677">Repeat</keyword>
<evidence type="ECO:0000313" key="32">
    <source>
        <dbReference type="WBParaSite" id="EgrG_000893200"/>
    </source>
</evidence>
<evidence type="ECO:0000256" key="1">
    <source>
        <dbReference type="ARBA" id="ARBA00004430"/>
    </source>
</evidence>
<feature type="domain" description="Dynein heavy chain linker" evidence="21">
    <location>
        <begin position="1134"/>
        <end position="1538"/>
    </location>
</feature>
<evidence type="ECO:0000256" key="3">
    <source>
        <dbReference type="ARBA" id="ARBA00022490"/>
    </source>
</evidence>
<evidence type="ECO:0000256" key="6">
    <source>
        <dbReference type="ARBA" id="ARBA00022741"/>
    </source>
</evidence>
<keyword evidence="11" id="KW-0505">Motor protein</keyword>
<dbReference type="GO" id="GO:0097729">
    <property type="term" value="C:9+2 motile cilium"/>
    <property type="evidence" value="ECO:0007669"/>
    <property type="project" value="UniProtKB-ARBA"/>
</dbReference>
<evidence type="ECO:0000256" key="17">
    <source>
        <dbReference type="SAM" id="Coils"/>
    </source>
</evidence>
<evidence type="ECO:0000256" key="12">
    <source>
        <dbReference type="ARBA" id="ARBA00023212"/>
    </source>
</evidence>
<keyword evidence="12" id="KW-0206">Cytoskeleton</keyword>
<feature type="domain" description="Dynein 2 heavy chain 1 cytoplasmic ATPase lid" evidence="29">
    <location>
        <begin position="2501"/>
        <end position="2579"/>
    </location>
</feature>
<feature type="compositionally biased region" description="Polar residues" evidence="18">
    <location>
        <begin position="460"/>
        <end position="469"/>
    </location>
</feature>
<dbReference type="InterPro" id="IPR026983">
    <property type="entry name" value="DHC"/>
</dbReference>
<accession>A0A068W902</accession>
<dbReference type="Pfam" id="PF08385">
    <property type="entry name" value="DHC_N1"/>
    <property type="match status" value="1"/>
</dbReference>
<evidence type="ECO:0000259" key="24">
    <source>
        <dbReference type="Pfam" id="PF12780"/>
    </source>
</evidence>
<feature type="domain" description="Dynein heavy chain AAA module D4" evidence="24">
    <location>
        <begin position="2649"/>
        <end position="2908"/>
    </location>
</feature>
<comment type="similarity">
    <text evidence="2">Belongs to the dynein heavy chain family.</text>
</comment>
<dbReference type="InterPro" id="IPR042228">
    <property type="entry name" value="Dynein_linker_3"/>
</dbReference>
<reference evidence="30" key="2">
    <citation type="submission" date="2014-06" db="EMBL/GenBank/DDBJ databases">
        <authorList>
            <person name="Aslett M."/>
        </authorList>
    </citation>
    <scope>NUCLEOTIDE SEQUENCE</scope>
</reference>
<evidence type="ECO:0000256" key="11">
    <source>
        <dbReference type="ARBA" id="ARBA00023175"/>
    </source>
</evidence>
<evidence type="ECO:0000313" key="31">
    <source>
        <dbReference type="Proteomes" id="UP000492820"/>
    </source>
</evidence>
<dbReference type="FunFam" id="1.10.8.710:FF:000001">
    <property type="entry name" value="Dynein axonemal heavy chain 2"/>
    <property type="match status" value="1"/>
</dbReference>
<feature type="domain" description="Dynein heavy chain AAA lid" evidence="27">
    <location>
        <begin position="3896"/>
        <end position="4038"/>
    </location>
</feature>
<dbReference type="GO" id="GO:0036159">
    <property type="term" value="P:inner dynein arm assembly"/>
    <property type="evidence" value="ECO:0007669"/>
    <property type="project" value="UniProtKB-ARBA"/>
</dbReference>
<dbReference type="FunFam" id="1.10.8.1220:FF:000001">
    <property type="entry name" value="Dynein axonemal heavy chain 5"/>
    <property type="match status" value="1"/>
</dbReference>
<dbReference type="GO" id="GO:0051959">
    <property type="term" value="F:dynein light intermediate chain binding"/>
    <property type="evidence" value="ECO:0007669"/>
    <property type="project" value="InterPro"/>
</dbReference>
<dbReference type="Gene3D" id="1.10.287.2620">
    <property type="match status" value="1"/>
</dbReference>
<dbReference type="FunFam" id="3.40.50.300:FF:000063">
    <property type="entry name" value="dynein heavy chain 6, axonemal"/>
    <property type="match status" value="1"/>
</dbReference>
<dbReference type="GO" id="GO:0060294">
    <property type="term" value="P:cilium movement involved in cell motility"/>
    <property type="evidence" value="ECO:0007669"/>
    <property type="project" value="UniProtKB-ARBA"/>
</dbReference>
<feature type="domain" description="Dynein heavy chain AAA 5 extension" evidence="26">
    <location>
        <begin position="2161"/>
        <end position="2286"/>
    </location>
</feature>
<dbReference type="InterPro" id="IPR024743">
    <property type="entry name" value="Dynein_HC_stalk"/>
</dbReference>
<evidence type="ECO:0000259" key="28">
    <source>
        <dbReference type="Pfam" id="PF18199"/>
    </source>
</evidence>
<evidence type="ECO:0000256" key="5">
    <source>
        <dbReference type="ARBA" id="ARBA00022737"/>
    </source>
</evidence>
<comment type="function">
    <text evidence="14">Force generating protein of eukaryotic cilia and flagella. Produces force towards the minus ends of microtubules. Dynein has ATPase activity; the force-producing power stroke is thought to occur on release of ADP. Required for assembly of the I1 inner arm complex and its targeting to the appropriate axoneme location. Also required for phototaxis.</text>
</comment>
<dbReference type="Pfam" id="PF22597">
    <property type="entry name" value="DYN_lid"/>
    <property type="match status" value="1"/>
</dbReference>
<dbReference type="Gene3D" id="1.10.8.710">
    <property type="match status" value="1"/>
</dbReference>
<feature type="coiled-coil region" evidence="17">
    <location>
        <begin position="2976"/>
        <end position="3006"/>
    </location>
</feature>
<dbReference type="FunFam" id="3.40.50.300:FF:000153">
    <property type="entry name" value="Dynein axonemal heavy chain 1"/>
    <property type="match status" value="1"/>
</dbReference>
<dbReference type="Pfam" id="PF12775">
    <property type="entry name" value="AAA_7"/>
    <property type="match status" value="1"/>
</dbReference>
<dbReference type="Pfam" id="PF18198">
    <property type="entry name" value="AAA_lid_11"/>
    <property type="match status" value="1"/>
</dbReference>
<dbReference type="InterPro" id="IPR013602">
    <property type="entry name" value="Dynein_heavy_linker"/>
</dbReference>
<dbReference type="GO" id="GO:0045505">
    <property type="term" value="F:dynein intermediate chain binding"/>
    <property type="evidence" value="ECO:0007669"/>
    <property type="project" value="InterPro"/>
</dbReference>
<evidence type="ECO:0000259" key="29">
    <source>
        <dbReference type="Pfam" id="PF22597"/>
    </source>
</evidence>
<dbReference type="Gene3D" id="1.20.920.20">
    <property type="match status" value="1"/>
</dbReference>
<dbReference type="Gene3D" id="1.20.140.100">
    <property type="entry name" value="Dynein heavy chain, N-terminal domain 2"/>
    <property type="match status" value="1"/>
</dbReference>
<keyword evidence="6" id="KW-0547">Nucleotide-binding</keyword>
<dbReference type="Gene3D" id="3.40.50.300">
    <property type="entry name" value="P-loop containing nucleotide triphosphate hydrolases"/>
    <property type="match status" value="5"/>
</dbReference>
<evidence type="ECO:0000256" key="2">
    <source>
        <dbReference type="ARBA" id="ARBA00008887"/>
    </source>
</evidence>
<keyword evidence="10" id="KW-0969">Cilium</keyword>
<feature type="coiled-coil region" evidence="17">
    <location>
        <begin position="3151"/>
        <end position="3185"/>
    </location>
</feature>
<dbReference type="Gene3D" id="1.20.920.30">
    <property type="match status" value="1"/>
</dbReference>
<dbReference type="FunFam" id="3.10.490.20:FF:000006">
    <property type="entry name" value="Dynein axonemal heavy chain 10"/>
    <property type="match status" value="1"/>
</dbReference>
<keyword evidence="9 17" id="KW-0175">Coiled coil</keyword>
<dbReference type="OrthoDB" id="10251809at2759"/>
<evidence type="ECO:0000256" key="15">
    <source>
        <dbReference type="ARBA" id="ARBA00063032"/>
    </source>
</evidence>
<keyword evidence="3" id="KW-0963">Cytoplasm</keyword>
<evidence type="ECO:0000259" key="19">
    <source>
        <dbReference type="Pfam" id="PF03028"/>
    </source>
</evidence>
<feature type="domain" description="Dynein heavy chain region D6 P-loop" evidence="19">
    <location>
        <begin position="3748"/>
        <end position="3862"/>
    </location>
</feature>
<evidence type="ECO:0000256" key="18">
    <source>
        <dbReference type="SAM" id="MobiDB-lite"/>
    </source>
</evidence>
<dbReference type="GO" id="GO:0005874">
    <property type="term" value="C:microtubule"/>
    <property type="evidence" value="ECO:0007669"/>
    <property type="project" value="UniProtKB-KW"/>
</dbReference>
<evidence type="ECO:0000259" key="23">
    <source>
        <dbReference type="Pfam" id="PF12777"/>
    </source>
</evidence>
<dbReference type="InterPro" id="IPR035699">
    <property type="entry name" value="AAA_6"/>
</dbReference>
<dbReference type="GO" id="GO:0008569">
    <property type="term" value="F:minus-end-directed microtubule motor activity"/>
    <property type="evidence" value="ECO:0007669"/>
    <property type="project" value="InterPro"/>
</dbReference>
<evidence type="ECO:0000313" key="30">
    <source>
        <dbReference type="EMBL" id="CDS16508.1"/>
    </source>
</evidence>
<reference evidence="30 31" key="1">
    <citation type="journal article" date="2013" name="Nature">
        <title>The genomes of four tapeworm species reveal adaptations to parasitism.</title>
        <authorList>
            <person name="Tsai I.J."/>
            <person name="Zarowiecki M."/>
            <person name="Holroyd N."/>
            <person name="Garciarrubio A."/>
            <person name="Sanchez-Flores A."/>
            <person name="Brooks K.L."/>
            <person name="Tracey A."/>
            <person name="Bobes R.J."/>
            <person name="Fragoso G."/>
            <person name="Sciutto E."/>
            <person name="Aslett M."/>
            <person name="Beasley H."/>
            <person name="Bennett H.M."/>
            <person name="Cai J."/>
            <person name="Camicia F."/>
            <person name="Clark R."/>
            <person name="Cucher M."/>
            <person name="De Silva N."/>
            <person name="Day T.A."/>
            <person name="Deplazes P."/>
            <person name="Estrada K."/>
            <person name="Fernandez C."/>
            <person name="Holland P.W."/>
            <person name="Hou J."/>
            <person name="Hu S."/>
            <person name="Huckvale T."/>
            <person name="Hung S.S."/>
            <person name="Kamenetzky L."/>
            <person name="Keane J.A."/>
            <person name="Kiss F."/>
            <person name="Koziol U."/>
            <person name="Lambert O."/>
            <person name="Liu K."/>
            <person name="Luo X."/>
            <person name="Luo Y."/>
            <person name="Macchiaroli N."/>
            <person name="Nichol S."/>
            <person name="Paps J."/>
            <person name="Parkinson J."/>
            <person name="Pouchkina-Stantcheva N."/>
            <person name="Riddiford N."/>
            <person name="Rosenzvit M."/>
            <person name="Salinas G."/>
            <person name="Wasmuth J.D."/>
            <person name="Zamanian M."/>
            <person name="Zheng Y."/>
            <person name="Cai X."/>
            <person name="Soberon X."/>
            <person name="Olson P.D."/>
            <person name="Laclette J.P."/>
            <person name="Brehm K."/>
            <person name="Berriman M."/>
            <person name="Garciarrubio A."/>
            <person name="Bobes R.J."/>
            <person name="Fragoso G."/>
            <person name="Sanchez-Flores A."/>
            <person name="Estrada K."/>
            <person name="Cevallos M.A."/>
            <person name="Morett E."/>
            <person name="Gonzalez V."/>
            <person name="Portillo T."/>
            <person name="Ochoa-Leyva A."/>
            <person name="Jose M.V."/>
            <person name="Sciutto E."/>
            <person name="Landa A."/>
            <person name="Jimenez L."/>
            <person name="Valdes V."/>
            <person name="Carrero J.C."/>
            <person name="Larralde C."/>
            <person name="Morales-Montor J."/>
            <person name="Limon-Lason J."/>
            <person name="Soberon X."/>
            <person name="Laclette J.P."/>
        </authorList>
    </citation>
    <scope>NUCLEOTIDE SEQUENCE [LARGE SCALE GENOMIC DNA]</scope>
</reference>
<feature type="domain" description="Dynein heavy chain coiled coil stalk" evidence="23">
    <location>
        <begin position="2921"/>
        <end position="3257"/>
    </location>
</feature>
<evidence type="ECO:0000259" key="26">
    <source>
        <dbReference type="Pfam" id="PF17852"/>
    </source>
</evidence>
<dbReference type="FunFam" id="1.20.920.20:FF:000001">
    <property type="entry name" value="dynein heavy chain 2, axonemal"/>
    <property type="match status" value="1"/>
</dbReference>
<dbReference type="InterPro" id="IPR043157">
    <property type="entry name" value="Dynein_AAA1S"/>
</dbReference>
<dbReference type="Pfam" id="PF08393">
    <property type="entry name" value="DHC_N2"/>
    <property type="match status" value="1"/>
</dbReference>
<feature type="region of interest" description="Disordered" evidence="18">
    <location>
        <begin position="460"/>
        <end position="484"/>
    </location>
</feature>
<dbReference type="InterPro" id="IPR042222">
    <property type="entry name" value="Dynein_2_N"/>
</dbReference>
<dbReference type="Pfam" id="PF12774">
    <property type="entry name" value="AAA_6"/>
    <property type="match status" value="1"/>
</dbReference>
<dbReference type="Gene3D" id="1.10.8.1220">
    <property type="match status" value="1"/>
</dbReference>
<evidence type="ECO:0000256" key="16">
    <source>
        <dbReference type="ARBA" id="ARBA00077719"/>
    </source>
</evidence>
<name>A0A068W902_ECHGR</name>
<dbReference type="InterPro" id="IPR035706">
    <property type="entry name" value="AAA_9"/>
</dbReference>
<feature type="domain" description="Dynein heavy chain ATP-binding dynein motor region" evidence="25">
    <location>
        <begin position="3283"/>
        <end position="3501"/>
    </location>
</feature>
<dbReference type="FunFam" id="1.20.140.100:FF:000001">
    <property type="entry name" value="dynein heavy chain 17, axonemal"/>
    <property type="match status" value="1"/>
</dbReference>
<gene>
    <name evidence="30" type="ORF">EgrG_000893200</name>
</gene>
<dbReference type="InterPro" id="IPR004273">
    <property type="entry name" value="Dynein_heavy_D6_P-loop"/>
</dbReference>
<comment type="subcellular location">
    <subcellularLocation>
        <location evidence="1">Cytoplasm</location>
        <location evidence="1">Cytoskeleton</location>
        <location evidence="1">Cilium axoneme</location>
    </subcellularLocation>
</comment>
<dbReference type="GO" id="GO:0008017">
    <property type="term" value="F:microtubule binding"/>
    <property type="evidence" value="ECO:0007669"/>
    <property type="project" value="UniProtKB-ARBA"/>
</dbReference>
<evidence type="ECO:0000256" key="9">
    <source>
        <dbReference type="ARBA" id="ARBA00023054"/>
    </source>
</evidence>
<dbReference type="Pfam" id="PF18199">
    <property type="entry name" value="Dynein_C"/>
    <property type="match status" value="1"/>
</dbReference>
<evidence type="ECO:0000256" key="10">
    <source>
        <dbReference type="ARBA" id="ARBA00023069"/>
    </source>
</evidence>
<dbReference type="InterPro" id="IPR041658">
    <property type="entry name" value="AAA_lid_11"/>
</dbReference>
<evidence type="ECO:0000259" key="20">
    <source>
        <dbReference type="Pfam" id="PF08385"/>
    </source>
</evidence>
<protein>
    <recommendedName>
        <fullName evidence="16">Dynein-1, subspecies f</fullName>
    </recommendedName>
</protein>
<dbReference type="InterPro" id="IPR054354">
    <property type="entry name" value="DYNC2H1-like_lid"/>
</dbReference>
<feature type="domain" description="Dynein heavy chain hydrolytic ATP-binding dynein motor region" evidence="22">
    <location>
        <begin position="1676"/>
        <end position="2002"/>
    </location>
</feature>
<evidence type="ECO:0000256" key="4">
    <source>
        <dbReference type="ARBA" id="ARBA00022701"/>
    </source>
</evidence>
<dbReference type="FunFam" id="3.40.50.300:FF:000049">
    <property type="entry name" value="Dynein, axonemal, heavy chain 5"/>
    <property type="match status" value="1"/>
</dbReference>
<evidence type="ECO:0000259" key="25">
    <source>
        <dbReference type="Pfam" id="PF12781"/>
    </source>
</evidence>
<dbReference type="PANTHER" id="PTHR22878:SF63">
    <property type="entry name" value="DYNEIN AXONEMAL HEAVY CHAIN 10"/>
    <property type="match status" value="1"/>
</dbReference>
<dbReference type="Pfam" id="PF12780">
    <property type="entry name" value="AAA_8"/>
    <property type="match status" value="1"/>
</dbReference>
<keyword evidence="4" id="KW-0493">Microtubule</keyword>
<dbReference type="PANTHER" id="PTHR22878">
    <property type="entry name" value="DYNEIN HEAVY CHAIN 6, AXONEMAL-LIKE-RELATED"/>
    <property type="match status" value="1"/>
</dbReference>
<dbReference type="Pfam" id="PF17852">
    <property type="entry name" value="Dynein_AAA_lid"/>
    <property type="match status" value="1"/>
</dbReference>
<dbReference type="WBParaSite" id="EgrG_000893200">
    <property type="protein sequence ID" value="EgrG_000893200"/>
    <property type="gene ID" value="EgrG_000893200"/>
</dbReference>
<dbReference type="Gene3D" id="3.20.180.20">
    <property type="entry name" value="Dynein heavy chain, N-terminal domain 2"/>
    <property type="match status" value="1"/>
</dbReference>
<dbReference type="InterPro" id="IPR013594">
    <property type="entry name" value="Dynein_heavy_tail"/>
</dbReference>
<sequence length="4351" mass="497194">MPSYFEVLFVSGNWLYQLRSILTNVYLNSLPMIRKSSPSNKLKRTAVYRNDEFSLKYHKFLQVVSESSELLNSTTDFTIPTIDLDGDEHTLLQNESVTSVIEATVIKWGYKMREIIEELNTRSTQGEGPLAVVEYWRGRATSLSRLVEQVEQPHINRVLNLYALKERIPPQSVFEMLHRCHSEATDNIKADIEASGREYRWEFDKKRLFAKSDYMVGVCSDMEEVVNIVKEYKTMFGPEIKSVFSEQKHFDLLMENVLRLLEAFKSLQFDPLLIENKSKWRSQMRQFQMEVMALDTDAKSCLEDSFRTLHSSDKAFQVLQRLLESHPRKDIARLFEERYTDILDRYDKEVRLIETTFTEGSSDSGHFAAVLGPRYLPPVASSICWVRNLQARITSPMLKMVNIRRLMESDRGQEVQNHYLCLVQRMTKFEEDLFVRWRQQVHDSLGRLMERNLWKYTESSKPTSVSKSGHSGRLDAPLSKRGPAFGRELPKQSQSLYKFNFEVDFGDELVQIIEETKSLQMLGFPVPDMACCIALREKELLRKRNDLSDLAELVRTTLGRLSTVELVTLEDHIMKLQAALAPAWKQLNWTSLIIDRYLVKAKEAFDHFCGVLRVVDKTKAKMEANLNDIAKASLFRTCSSKLTEPSSLKVYLQQTTDARMRDFEDLARKHTEISTLLLNLEKVITGKAATGKELKMLYFYEYWERRCFDTVHQMVIGNLRRFLESLQIPSKPLFGVNLMLSGSEVVSTPQPAEFYQHLIQENFIFCPFGCLTKISRFLSDFSPFTILYFEDDEWNPKKYDVCDAIKNTQVFIRWKPGSCLPSQGIKLPEQEDIFLFSFHQDLVKSVVVKELFQQINCLIFRAAEELKRHQEKYRQHRHLFATHKNSSVEKWRRCNPSVTDIDQRINEVTDQLNDLLESMVDTQIGFFTLRTGLLVQGIQMHAKKWVVTYGELFREHVQAVSRQLRDSIHAFLPRLQVKPSERSRLKPLLSTIRDINDVRAESEEQLACIAECHRLLRLHNLEVTADEMNDFKSLRRAWLGLLKQARATERSLNRPRKLFKYTTKVEAKHFSKEIEEFMQRFKTSGPAAVEGDLDRGLKLMKEYNEELQGLAATYNKLLSAERLFDLPVTYSEGLDSVQQQIDSLARIYTIYVDHKSLQEEWSKVLWRDAHFSILQNEVERLQQTFQKLPKQIRHMDVGRVLETRLSEFVCSVTLLKDLKHEALRQRHWSMLMEKTKHEFALNPDKFTLGNIFDMHLDQFRSEIDEVLSAALKEFSIEKDFSALKDTWNGLQLEVKDYIPEKMKRGLIFGGLEEVIQTLDDSSLSLQSMSGSRFATPFLEEIRGLEKDLTLASEVLEIWVLVQRKWLHLETLFAGSDIHTRIPKEAEKFDKLNLIFKKTVEEATRNSYVRNWCLKSGRVEELQSIIAGFEICQKSLTTYLKTKRNVFPRFFFISDDELLMILGASEGDCAQEHIIKMFDNIICLELTRTDQGVLLAMGMRSTEGEVMKFKQPIECTGRIEEWMTEIEIEMKRSNRMITKGAIYRYCEASTRVEWALRYQGMVVLAASQVWWTWKVEDAFRHLGTKNDKAAMKDLARQQRSQLEEIVSCVRGDLSPNDRTKLTTLLIIDVHSRDVVDCFIRDSIVEAKDFGWQSQLRFYWCRSSDNLTIHQCNATFDYGYEYMGLNGRLVITPLTDRIYLTLTQALCMHLGACAAGPAGTGKTETVKDLAKALAILCLVTNCGDAMDYRSVGRIFSGLCQTGAWGCFDEFNRIEVSVLSVISAQLRLIQTAHLQAARKFVFESEEIAFNSQVGVFITMNPGYMGRTELPESLKVQFRQIMVAVPHRKLICEVMLFAQGFSSARILATKINTLYHLADRQLSRQHHYDFSMRTLKAVLQLAGELRRRKMNFDEATVIIRALREVNLPRLLHEDAYLFLDLIGDLFPGLSCPKSEDQELTEAVEGWLTSERFVLLAKQVEKVVQLHDTMKTRHATMVVGPTCGGKSVVIRALCGAQTRLGIATNLITLNPKDRNIAELYGVLDLNTRDWTDGLLSRIFRDANKPSHKKINNIILFDGDVDSLWVENMNSVMDDNRVLTLPNGERIRLEPTCCLLFEVGDLEYASPATVSRCGMVFVDPHDLDYSALWQRWKLSHKELDTFYIQILDNLFTKYIPRLMALNLNTVIPLTSVSLIIQLCHLLESLLIGVLEASADCLEALLLQALTFSFGSCLLRDSDRAAFDEKVKEISALPKLEQGEFGSSVPAGFLPDTLPRLEDYFFDAQNNAWVPWSSRVPHYRHDPAQYFTDIVVPTRETVVMQWVLETHAKVNRPILLIGETGTFKTASVNQFLAEQINITHQILRVTFSARTTALDLYNDLDANLEKRNKGLYGPRAGKRLLLFIDDLHMSEADPYGTQQPVALLKLLLTNHGFFDRSSSDFKWRRVLDTSYLAAMTTPCEGRVCVDPRCLSLFSLFHATPPRDTTLGQIFSSIFSGHLQTGSLEAVVQAVPAITQATLNVYTFLLQKLHPSPVKFSYGFNFRDLRRVCGGLCRVSPSRCSSLPQVARLWRHELFRVFVDRLSTKEDILLVKDKINAEAANLDPTAKEDILCDPILFGEYKTALKEEEAPYYEDVGDYNTAREIFSDIEEKRSKYSKLILFDDALEHLSRLHRIISTTGEHALCVGVSGTGKAALVELAAFAAGCEVFRITPRRNYAETDFREEIKTLYLRLVQENKKIVFLVLEDDIVDESVLEVINRMLVGMDANLLFSEEERETIASDMQQEAMDAGIDGSREGIWRYLSQKADQSLHIILTMSPVGNALRRRCMNFPGLLNNTTIDWFFAWPEEALYTVAKTILCPDNQLIPAAHYDTLIDHVVHVHRSVEQYTVEFVEKWKRTNYVTPKHFLDYIGNYLKLLLDNERSKVALCERFVKGVTKLEDAAVQVKELNEKLMTQRMALAQNTEACEALLKNITQNQILATEKRTQSEQKAKEMETQSKAIEQEKAAAENALAEALPALEQARAALGELDKNDVTEIRSFVKPPRPVQVVSECICVFKGLPEVSWKAAKGMMADANFLQSLQTMDVDGIGPKQLASAKERLGASKLGMEQMQSVSRAGAGFLRFVSAVLCYCEVLKDVRPKREKVAKLEKLFAQNGRDLERMKHELAKVEEDIKKLDKEYSTAKTEHVALQEETAIMERRLAAADKLINGLSCESVRWRMEADTLCEARRHLVGDCLVSAAFLTYTGAFFYNLRHRMLHDDWIPDLQNRKIPLTKPFSLVHLLTDEVTVTNWKDAGLPGDDSGVQNGILTMRASRFPILIDPQQQALKWIKRLEENNSLRVATFNDPDFLKSLELSIKFGTPFLFENVGEYIDPIINNVLSKNILRDRNRYFVMLGDKEVEYDWNFRLYLNTKLPNPAYGPKPFGNAVVINYTITEETLENQLLGVIVKHEQSSLEEKKTLLIHTKSENRRILKDLEDSLLMNLTLSTGNLLDNEELVNIVEVTKARAIEAQEKLALTAKTAAEVEQLSNAYRSAAKRGALLFFALTDMATVNPMYQFGLSAYISLFEGTLHRSIPDTVLGKRLGNINSTLTEVVYNYGCTGFFERHKLLFSFQISLKLQAEAGRVSQAEVDFFTKGDVSVGKMTERCPIAWLTDTKWRDIRRLEEVLPSSFVGLSKSLVENQKQWKKWFSLNSLECEPPPYFQDVSDFQKLCLLRCFRVDRVCRAVEIFVANTLGEHFLTLHGPSLSSVYEQSKPETPIIFILSPGSDPTEGLKKLADKSLSLNASSNIIFLSMGQGQESSAMKLFKTASSKGSWLVLQNCHLLVKWIPTLEKAIETTKQFHPTFRLWLTTESTSDFPIGFLHHSFKVVTEPLVGLKRNLRCTFLEIPASIFAENPYPEFPVLAYTLTFFHAVVQERRQYGKLGWNVVYDFNLSDFQASLTVIADQLKSSRDKSGLPWGSLQYLIEEIMYGGRVMDKFDQRVLHTYMNEYFGDFLFDTFQRFHFFINEELTYALPSDTSREGILRYIDTLPTNNSPEVLGLNPNAEINSFTSKAHKLWSYLLALGCEGESGSNAATTATAQTTLTIEVAEKVLQSLPPPFDREAIREAFKEKMTPTTVVLLQELEHFNSLVLQMQSTLSHLKQAMSGEVALTSDLEQLAVSLCNGQLPSLWRTFAPDTKKSLANWLTHLHRRTEQYKAWTTSGEPIVIWLSGLHVPESYLSAVVQSACRRNAWPLDKSVIVTTVTEYTDEEAVEDRSLAGCLLNGLFLEGASWNSRIGRLCLQAPRQLIQPLPLLNVSVMESRRAKRHSTLLTPVYVTSARADAGGKGLVFEADLAIGEERDASHWILQGVCLLLNDD</sequence>
<keyword evidence="8" id="KW-0243">Dynein</keyword>
<reference evidence="32" key="3">
    <citation type="submission" date="2020-10" db="UniProtKB">
        <authorList>
            <consortium name="WormBaseParasite"/>
        </authorList>
    </citation>
    <scope>IDENTIFICATION</scope>
</reference>
<dbReference type="Proteomes" id="UP000492820">
    <property type="component" value="Unassembled WGS sequence"/>
</dbReference>
<dbReference type="Gene3D" id="6.10.140.1060">
    <property type="match status" value="1"/>
</dbReference>
<keyword evidence="13" id="KW-0966">Cell projection</keyword>
<evidence type="ECO:0000259" key="22">
    <source>
        <dbReference type="Pfam" id="PF12774"/>
    </source>
</evidence>
<evidence type="ECO:0000259" key="27">
    <source>
        <dbReference type="Pfam" id="PF18198"/>
    </source>
</evidence>
<dbReference type="GO" id="GO:0036156">
    <property type="term" value="C:inner dynein arm"/>
    <property type="evidence" value="ECO:0007669"/>
    <property type="project" value="UniProtKB-ARBA"/>
</dbReference>
<evidence type="ECO:0000259" key="21">
    <source>
        <dbReference type="Pfam" id="PF08393"/>
    </source>
</evidence>
<dbReference type="InterPro" id="IPR042219">
    <property type="entry name" value="AAA_lid_11_sf"/>
</dbReference>
<dbReference type="InterPro" id="IPR027417">
    <property type="entry name" value="P-loop_NTPase"/>
</dbReference>
<feature type="domain" description="Dynein heavy chain C-terminal" evidence="28">
    <location>
        <begin position="4045"/>
        <end position="4348"/>
    </location>
</feature>
<evidence type="ECO:0000256" key="7">
    <source>
        <dbReference type="ARBA" id="ARBA00022840"/>
    </source>
</evidence>
<dbReference type="InterPro" id="IPR041228">
    <property type="entry name" value="Dynein_C"/>
</dbReference>
<evidence type="ECO:0000256" key="13">
    <source>
        <dbReference type="ARBA" id="ARBA00023273"/>
    </source>
</evidence>
<dbReference type="FunFam" id="1.20.1270.280:FF:000005">
    <property type="entry name" value="Dynein axonemal heavy chain 10"/>
    <property type="match status" value="1"/>
</dbReference>
<dbReference type="Pfam" id="PF03028">
    <property type="entry name" value="Dynein_heavy"/>
    <property type="match status" value="1"/>
</dbReference>
<feature type="domain" description="Dynein heavy chain tail" evidence="20">
    <location>
        <begin position="186"/>
        <end position="597"/>
    </location>
</feature>
<dbReference type="Gene3D" id="3.10.490.20">
    <property type="match status" value="1"/>
</dbReference>
<dbReference type="Gene3D" id="1.20.1270.280">
    <property type="match status" value="1"/>
</dbReference>
<dbReference type="Pfam" id="PF12781">
    <property type="entry name" value="AAA_9"/>
    <property type="match status" value="1"/>
</dbReference>